<dbReference type="Pfam" id="PF25838">
    <property type="entry name" value="Apionate_lact_M"/>
    <property type="match status" value="1"/>
</dbReference>
<dbReference type="InterPro" id="IPR058787">
    <property type="entry name" value="ApnL_M"/>
</dbReference>
<dbReference type="Proteomes" id="UP001589793">
    <property type="component" value="Unassembled WGS sequence"/>
</dbReference>
<feature type="domain" description="D-apionate lactonase TIM barrel" evidence="3">
    <location>
        <begin position="280"/>
        <end position="539"/>
    </location>
</feature>
<accession>A0ABV6RCA7</accession>
<feature type="compositionally biased region" description="Basic and acidic residues" evidence="1">
    <location>
        <begin position="461"/>
        <end position="470"/>
    </location>
</feature>
<gene>
    <name evidence="4" type="ORF">ACFFF6_11660</name>
</gene>
<feature type="domain" description="D-apionate lactonase N-terminal" evidence="2">
    <location>
        <begin position="10"/>
        <end position="233"/>
    </location>
</feature>
<dbReference type="EMBL" id="JBHLSV010000013">
    <property type="protein sequence ID" value="MFC0674612.1"/>
    <property type="molecule type" value="Genomic_DNA"/>
</dbReference>
<dbReference type="InterPro" id="IPR058788">
    <property type="entry name" value="ApnL_N"/>
</dbReference>
<dbReference type="RefSeq" id="WP_376980869.1">
    <property type="nucleotide sequence ID" value="NZ_JBHLSV010000013.1"/>
</dbReference>
<evidence type="ECO:0000313" key="5">
    <source>
        <dbReference type="Proteomes" id="UP001589793"/>
    </source>
</evidence>
<feature type="region of interest" description="Disordered" evidence="1">
    <location>
        <begin position="1"/>
        <end position="21"/>
    </location>
</feature>
<organism evidence="4 5">
    <name type="scientific">Brachybacterium hainanense</name>
    <dbReference type="NCBI Taxonomy" id="1541174"/>
    <lineage>
        <taxon>Bacteria</taxon>
        <taxon>Bacillati</taxon>
        <taxon>Actinomycetota</taxon>
        <taxon>Actinomycetes</taxon>
        <taxon>Micrococcales</taxon>
        <taxon>Dermabacteraceae</taxon>
        <taxon>Brachybacterium</taxon>
    </lineage>
</organism>
<sequence>MDSPIPPRTPSAPDPRTRHRHGRWTFCLDGDEISEIARDGVELLESLRPALRDPEWGVMVPRILAETLDAAPGEADEDPPLVRTLEVRYDGPAGPARATGQLCVTEDELRLRWTLDAEAALLIARAGLTVGLPREVAGEDAVVTTVDGHRRPHRFPERISPWQPLFGIRALDLDRAGVRVRLMLLGDEFEMEDRRNWTEAGFTIYSRPLERPVPYRIDAGGQVVQEVVLRASAEAAAPGPAAGASASAGARDLAALLDGAEAACLPSIGLGATTAAEVPAAPLPRLAGIDHLLVEVSERDDVPRVLEAALAESRALDVPVDLRLVGGPDLDVAGVLAQAQEAGILVMRAAVFDETLRITVPELHAQLLAAAAPDGIEVAAGARTHFAELNRQVHRVPEAALLAVPSTPLTHGTGSWRTARSLGALGDVLASARALRPGARLLLGPVTPRPGGNAGATEAELGDRSDREGRGAPPTPGADDPRLATDWAAAWIAGVLAEAAVAGVEDVSLLEVAGPRGIVREDGALTPAGELIARLAPLHGRAVRAVRGPGGPGTALLAVEGLTVLANAGGAPWAVLTEDGEELLLAPGTVRLLS</sequence>
<comment type="caution">
    <text evidence="4">The sequence shown here is derived from an EMBL/GenBank/DDBJ whole genome shotgun (WGS) entry which is preliminary data.</text>
</comment>
<proteinExistence type="predicted"/>
<reference evidence="4 5" key="1">
    <citation type="submission" date="2024-09" db="EMBL/GenBank/DDBJ databases">
        <authorList>
            <person name="Sun Q."/>
            <person name="Mori K."/>
        </authorList>
    </citation>
    <scope>NUCLEOTIDE SEQUENCE [LARGE SCALE GENOMIC DNA]</scope>
    <source>
        <strain evidence="4 5">CICC 10874</strain>
    </source>
</reference>
<feature type="region of interest" description="Disordered" evidence="1">
    <location>
        <begin position="443"/>
        <end position="482"/>
    </location>
</feature>
<evidence type="ECO:0000259" key="2">
    <source>
        <dbReference type="Pfam" id="PF25837"/>
    </source>
</evidence>
<evidence type="ECO:0000256" key="1">
    <source>
        <dbReference type="SAM" id="MobiDB-lite"/>
    </source>
</evidence>
<evidence type="ECO:0000259" key="3">
    <source>
        <dbReference type="Pfam" id="PF25838"/>
    </source>
</evidence>
<name>A0ABV6RCA7_9MICO</name>
<feature type="compositionally biased region" description="Pro residues" evidence="1">
    <location>
        <begin position="1"/>
        <end position="13"/>
    </location>
</feature>
<dbReference type="Pfam" id="PF25837">
    <property type="entry name" value="Apionate_lact_N"/>
    <property type="match status" value="1"/>
</dbReference>
<protein>
    <submittedName>
        <fullName evidence="4">Uncharacterized protein</fullName>
    </submittedName>
</protein>
<keyword evidence="5" id="KW-1185">Reference proteome</keyword>
<evidence type="ECO:0000313" key="4">
    <source>
        <dbReference type="EMBL" id="MFC0674612.1"/>
    </source>
</evidence>